<feature type="compositionally biased region" description="Low complexity" evidence="2">
    <location>
        <begin position="191"/>
        <end position="208"/>
    </location>
</feature>
<feature type="region of interest" description="Disordered" evidence="2">
    <location>
        <begin position="743"/>
        <end position="773"/>
    </location>
</feature>
<reference evidence="3 4" key="1">
    <citation type="submission" date="2016-10" db="EMBL/GenBank/DDBJ databases">
        <authorList>
            <person name="Cai Z."/>
        </authorList>
    </citation>
    <scope>NUCLEOTIDE SEQUENCE [LARGE SCALE GENOMIC DNA]</scope>
</reference>
<name>A0A383WB14_TETOB</name>
<feature type="compositionally biased region" description="Pro residues" evidence="2">
    <location>
        <begin position="229"/>
        <end position="252"/>
    </location>
</feature>
<dbReference type="AlphaFoldDB" id="A0A383WB14"/>
<dbReference type="Proteomes" id="UP000256970">
    <property type="component" value="Unassembled WGS sequence"/>
</dbReference>
<feature type="region of interest" description="Disordered" evidence="2">
    <location>
        <begin position="417"/>
        <end position="451"/>
    </location>
</feature>
<dbReference type="InterPro" id="IPR039341">
    <property type="entry name" value="CFAP99"/>
</dbReference>
<proteinExistence type="predicted"/>
<feature type="coiled-coil region" evidence="1">
    <location>
        <begin position="458"/>
        <end position="493"/>
    </location>
</feature>
<organism evidence="3 4">
    <name type="scientific">Tetradesmus obliquus</name>
    <name type="common">Green alga</name>
    <name type="synonym">Acutodesmus obliquus</name>
    <dbReference type="NCBI Taxonomy" id="3088"/>
    <lineage>
        <taxon>Eukaryota</taxon>
        <taxon>Viridiplantae</taxon>
        <taxon>Chlorophyta</taxon>
        <taxon>core chlorophytes</taxon>
        <taxon>Chlorophyceae</taxon>
        <taxon>CS clade</taxon>
        <taxon>Sphaeropleales</taxon>
        <taxon>Scenedesmaceae</taxon>
        <taxon>Tetradesmus</taxon>
    </lineage>
</organism>
<dbReference type="PANTHER" id="PTHR34649:SF1">
    <property type="entry name" value="CILIA- AND FLAGELLA-ASSOCIATED PROTEIN 99"/>
    <property type="match status" value="1"/>
</dbReference>
<evidence type="ECO:0000313" key="3">
    <source>
        <dbReference type="EMBL" id="SZX74433.1"/>
    </source>
</evidence>
<dbReference type="EMBL" id="FNXT01001214">
    <property type="protein sequence ID" value="SZX74433.1"/>
    <property type="molecule type" value="Genomic_DNA"/>
</dbReference>
<evidence type="ECO:0000313" key="4">
    <source>
        <dbReference type="Proteomes" id="UP000256970"/>
    </source>
</evidence>
<keyword evidence="4" id="KW-1185">Reference proteome</keyword>
<feature type="compositionally biased region" description="Basic and acidic residues" evidence="2">
    <location>
        <begin position="418"/>
        <end position="430"/>
    </location>
</feature>
<gene>
    <name evidence="3" type="ORF">BQ4739_LOCUS14703</name>
</gene>
<feature type="compositionally biased region" description="Low complexity" evidence="2">
    <location>
        <begin position="431"/>
        <end position="446"/>
    </location>
</feature>
<dbReference type="PANTHER" id="PTHR34649">
    <property type="entry name" value="CILIA- AND FLAGELLA-ASSOCIATED PROTEIN 99"/>
    <property type="match status" value="1"/>
</dbReference>
<feature type="region of interest" description="Disordered" evidence="2">
    <location>
        <begin position="191"/>
        <end position="256"/>
    </location>
</feature>
<accession>A0A383WB14</accession>
<protein>
    <submittedName>
        <fullName evidence="3">Uncharacterized protein</fullName>
    </submittedName>
</protein>
<evidence type="ECO:0000256" key="2">
    <source>
        <dbReference type="SAM" id="MobiDB-lite"/>
    </source>
</evidence>
<feature type="coiled-coil region" evidence="1">
    <location>
        <begin position="539"/>
        <end position="608"/>
    </location>
</feature>
<dbReference type="STRING" id="3088.A0A383WB14"/>
<evidence type="ECO:0000256" key="1">
    <source>
        <dbReference type="SAM" id="Coils"/>
    </source>
</evidence>
<keyword evidence="1" id="KW-0175">Coiled coil</keyword>
<sequence length="789" mass="87185">MEDHKITSLSTDEDQIEARRIADLCESAYSSFCSSGGGSTLDTHLDNCLQHVADEDANCFVRQVVYGVTRYRRFLDCFLDSFFHHNRGTALRADAVKYRVLTYLAAFRLQELTFPTFRLLLEAQDAQKVLLLLQYLFNGSRLQQTCREDWLQVYDKEFVDGIIAGLLSWQAEVDPLLAKLRAQVYFTQQQEQQQEASSSSSSGRAGSSPARCRKPAPTVPQEFKLSQPCPKPLPQPEPVPPAVKPKPPPKFQPGPTKEQLAIEAARAAHRQAAAARQADPRFQPFKLRVLERPMHSDAVRAELEAELAAELAARPQARPAPPPPTAEVRLNAAAVLREDALYKRKQAAEAAALQKYEAELRDTAAFDRWQAALREADAAQQAERVEQLRSEMSAAAGAAAQAKAELLAAKAATTNAEKAARAAREEERQRAWQQQQEANAQRAAEVAADRAKAKQAQEEALIERRLAAQQVRQQAQEEARQRSEQAAAEAAERRDIIAQLRGLEKAARARNNGLGGASRGKVFDPTAVPEHGINNTMSLAELRVRLEAAKQRQLEEEARARARILEARQAREASLSSKVTQLAAIRRLASAQAQLVKAAAQAQRARTADAVLQRTEANALALSDCIEAKHAAAAAEAARVAAEERRLKFEQMQLAAGESVVEAKRFRELRDGKRRDCEHRQVTSLQQAQIDDINAAKLAAARQHVIGLRQQQHTSLQRQYDKQLASAAQQVSLQSTALLSSKQRAAARRRQQEEAQRTQHATAAYRPFSGGGHTTMQARLQALAAGQEL</sequence>